<reference evidence="3" key="1">
    <citation type="journal article" date="2014" name="Agronomy (Basel)">
        <title>A Draft Genome Sequence for Ensete ventricosum, the Drought-Tolerant Tree Against Hunger.</title>
        <authorList>
            <person name="Harrison J."/>
            <person name="Moore K.A."/>
            <person name="Paszkiewicz K."/>
            <person name="Jones T."/>
            <person name="Grant M."/>
            <person name="Ambacheew D."/>
            <person name="Muzemil S."/>
            <person name="Studholme D.J."/>
        </authorList>
    </citation>
    <scope>NUCLEOTIDE SEQUENCE [LARGE SCALE GENOMIC DNA]</scope>
</reference>
<gene>
    <name evidence="2" type="ORF">B296_00022071</name>
</gene>
<dbReference type="AlphaFoldDB" id="A0A427A624"/>
<evidence type="ECO:0000313" key="2">
    <source>
        <dbReference type="EMBL" id="RRT71702.1"/>
    </source>
</evidence>
<dbReference type="EMBL" id="AMZH03003631">
    <property type="protein sequence ID" value="RRT71702.1"/>
    <property type="molecule type" value="Genomic_DNA"/>
</dbReference>
<comment type="caution">
    <text evidence="2">The sequence shown here is derived from an EMBL/GenBank/DDBJ whole genome shotgun (WGS) entry which is preliminary data.</text>
</comment>
<name>A0A427A624_ENSVE</name>
<evidence type="ECO:0000256" key="1">
    <source>
        <dbReference type="SAM" id="MobiDB-lite"/>
    </source>
</evidence>
<feature type="region of interest" description="Disordered" evidence="1">
    <location>
        <begin position="64"/>
        <end position="97"/>
    </location>
</feature>
<protein>
    <submittedName>
        <fullName evidence="2">Uncharacterized protein</fullName>
    </submittedName>
</protein>
<organism evidence="2 3">
    <name type="scientific">Ensete ventricosum</name>
    <name type="common">Abyssinian banana</name>
    <name type="synonym">Musa ensete</name>
    <dbReference type="NCBI Taxonomy" id="4639"/>
    <lineage>
        <taxon>Eukaryota</taxon>
        <taxon>Viridiplantae</taxon>
        <taxon>Streptophyta</taxon>
        <taxon>Embryophyta</taxon>
        <taxon>Tracheophyta</taxon>
        <taxon>Spermatophyta</taxon>
        <taxon>Magnoliopsida</taxon>
        <taxon>Liliopsida</taxon>
        <taxon>Zingiberales</taxon>
        <taxon>Musaceae</taxon>
        <taxon>Ensete</taxon>
    </lineage>
</organism>
<evidence type="ECO:0000313" key="3">
    <source>
        <dbReference type="Proteomes" id="UP000287651"/>
    </source>
</evidence>
<proteinExistence type="predicted"/>
<feature type="compositionally biased region" description="Polar residues" evidence="1">
    <location>
        <begin position="69"/>
        <end position="78"/>
    </location>
</feature>
<dbReference type="Proteomes" id="UP000287651">
    <property type="component" value="Unassembled WGS sequence"/>
</dbReference>
<accession>A0A427A624</accession>
<sequence>MSCSVAIASSPVFSPSRISISCKGSPEAISLNTVSPAASPYSSSPFRSRFQRASRGLRAINAGICTPSPAETSVDTARSSPPPPASAGSGSVLKRKRPARIDIPLMEGLPFPSEGSDGKKEVEAESVRYSMYSKRGRKRLQMEDRHKVTLDLNGDAKLVGVLLGFHLSLFCS</sequence>